<feature type="transmembrane region" description="Helical" evidence="1">
    <location>
        <begin position="51"/>
        <end position="69"/>
    </location>
</feature>
<name>A0A7X8MUA2_9CORY</name>
<keyword evidence="1" id="KW-1133">Transmembrane helix</keyword>
<evidence type="ECO:0000256" key="1">
    <source>
        <dbReference type="SAM" id="Phobius"/>
    </source>
</evidence>
<gene>
    <name evidence="2" type="ORF">GX356_02705</name>
</gene>
<accession>A0A7X8MUA2</accession>
<keyword evidence="1" id="KW-0812">Transmembrane</keyword>
<comment type="caution">
    <text evidence="2">The sequence shown here is derived from an EMBL/GenBank/DDBJ whole genome shotgun (WGS) entry which is preliminary data.</text>
</comment>
<dbReference type="EMBL" id="JAAYSN010000066">
    <property type="protein sequence ID" value="NLP38621.1"/>
    <property type="molecule type" value="Genomic_DNA"/>
</dbReference>
<dbReference type="AlphaFoldDB" id="A0A7X8MUA2"/>
<keyword evidence="1" id="KW-0472">Membrane</keyword>
<dbReference type="Proteomes" id="UP000568696">
    <property type="component" value="Unassembled WGS sequence"/>
</dbReference>
<reference evidence="2 3" key="1">
    <citation type="journal article" date="2020" name="Biotechnol. Biofuels">
        <title>New insights from the biogas microbiome by comprehensive genome-resolved metagenomics of nearly 1600 species originating from multiple anaerobic digesters.</title>
        <authorList>
            <person name="Campanaro S."/>
            <person name="Treu L."/>
            <person name="Rodriguez-R L.M."/>
            <person name="Kovalovszki A."/>
            <person name="Ziels R.M."/>
            <person name="Maus I."/>
            <person name="Zhu X."/>
            <person name="Kougias P.G."/>
            <person name="Basile A."/>
            <person name="Luo G."/>
            <person name="Schluter A."/>
            <person name="Konstantinidis K.T."/>
            <person name="Angelidaki I."/>
        </authorList>
    </citation>
    <scope>NUCLEOTIDE SEQUENCE [LARGE SCALE GENOMIC DNA]</scope>
    <source>
        <strain evidence="2">AS23ysBPME_344</strain>
    </source>
</reference>
<evidence type="ECO:0000313" key="2">
    <source>
        <dbReference type="EMBL" id="NLP38621.1"/>
    </source>
</evidence>
<protein>
    <submittedName>
        <fullName evidence="2">FUSC family protein</fullName>
    </submittedName>
</protein>
<feature type="non-terminal residue" evidence="2">
    <location>
        <position position="74"/>
    </location>
</feature>
<evidence type="ECO:0000313" key="3">
    <source>
        <dbReference type="Proteomes" id="UP000568696"/>
    </source>
</evidence>
<proteinExistence type="predicted"/>
<organism evidence="2 3">
    <name type="scientific">Corynebacterium pollutisoli</name>
    <dbReference type="NCBI Taxonomy" id="1610489"/>
    <lineage>
        <taxon>Bacteria</taxon>
        <taxon>Bacillati</taxon>
        <taxon>Actinomycetota</taxon>
        <taxon>Actinomycetes</taxon>
        <taxon>Mycobacteriales</taxon>
        <taxon>Corynebacteriaceae</taxon>
        <taxon>Corynebacterium</taxon>
    </lineage>
</organism>
<sequence>MMETPPPRPSAWQLFTAFHSPGRRWPGALRAGLAMGLPGTVAILLGFEAELLLIAAGSFTVIHGEGYAYRARWK</sequence>